<reference evidence="2 3" key="1">
    <citation type="submission" date="2019-10" db="EMBL/GenBank/DDBJ databases">
        <authorList>
            <person name="Palmer J.M."/>
        </authorList>
    </citation>
    <scope>NUCLEOTIDE SEQUENCE [LARGE SCALE GENOMIC DNA]</scope>
    <source>
        <strain evidence="2 3">TWF730</strain>
    </source>
</reference>
<comment type="caution">
    <text evidence="2">The sequence shown here is derived from an EMBL/GenBank/DDBJ whole genome shotgun (WGS) entry which is preliminary data.</text>
</comment>
<dbReference type="AlphaFoldDB" id="A0AAV9UE77"/>
<accession>A0AAV9UE77</accession>
<keyword evidence="3" id="KW-1185">Reference proteome</keyword>
<gene>
    <name evidence="2" type="ORF">TWF730_002480</name>
</gene>
<evidence type="ECO:0000313" key="2">
    <source>
        <dbReference type="EMBL" id="KAK6338418.1"/>
    </source>
</evidence>
<name>A0AAV9UE77_9PEZI</name>
<dbReference type="EMBL" id="JAVHNS010000012">
    <property type="protein sequence ID" value="KAK6338418.1"/>
    <property type="molecule type" value="Genomic_DNA"/>
</dbReference>
<evidence type="ECO:0000313" key="3">
    <source>
        <dbReference type="Proteomes" id="UP001373714"/>
    </source>
</evidence>
<feature type="region of interest" description="Disordered" evidence="1">
    <location>
        <begin position="78"/>
        <end position="101"/>
    </location>
</feature>
<feature type="region of interest" description="Disordered" evidence="1">
    <location>
        <begin position="179"/>
        <end position="199"/>
    </location>
</feature>
<feature type="compositionally biased region" description="Low complexity" evidence="1">
    <location>
        <begin position="88"/>
        <end position="101"/>
    </location>
</feature>
<proteinExistence type="predicted"/>
<protein>
    <submittedName>
        <fullName evidence="2">Uncharacterized protein</fullName>
    </submittedName>
</protein>
<dbReference type="Proteomes" id="UP001373714">
    <property type="component" value="Unassembled WGS sequence"/>
</dbReference>
<sequence>MPRHAFYLAVRTLSRGVGIRYIHLPPRMLPASISETRRTRIIPITPNLLRFANRRAYCDDLSGNSLFSGNWANDFNDLNVPSSPTSPPSSSSTPSRNSTPSFWRQLPDYSSAFQKSQAKKGKNSDSASGVIISDTDIEMINRTAAVSAASASSFSSVVAEEVPRVVQKTVAEITEGIKFPDPDVWTDSPASGNGGDGKK</sequence>
<organism evidence="2 3">
    <name type="scientific">Orbilia blumenaviensis</name>
    <dbReference type="NCBI Taxonomy" id="1796055"/>
    <lineage>
        <taxon>Eukaryota</taxon>
        <taxon>Fungi</taxon>
        <taxon>Dikarya</taxon>
        <taxon>Ascomycota</taxon>
        <taxon>Pezizomycotina</taxon>
        <taxon>Orbiliomycetes</taxon>
        <taxon>Orbiliales</taxon>
        <taxon>Orbiliaceae</taxon>
        <taxon>Orbilia</taxon>
    </lineage>
</organism>
<evidence type="ECO:0000256" key="1">
    <source>
        <dbReference type="SAM" id="MobiDB-lite"/>
    </source>
</evidence>